<keyword evidence="4" id="KW-1185">Reference proteome</keyword>
<keyword evidence="2" id="KW-1133">Transmembrane helix</keyword>
<evidence type="ECO:0000256" key="2">
    <source>
        <dbReference type="SAM" id="Phobius"/>
    </source>
</evidence>
<sequence>MPRLIRKLKTTPQRSNNPWTLDLNIRGNELDLELQPSRPAVPSRPVFGFPRMAPALPPRPVVLSGADTSSETITFPEPAAYIPSPPGTVAGSVADSVRSFRPGSALYYCRYSEDGNRSDTGSQSGRDNDSMDGYCVFREKDLALNNRANVLSPSLDDCLTDDWQGVDSGDSTSVAMTITPGGMNAAMESTDTIIRYPIGRRVSAFTEVLSFESSSVHSSALGDNTESQMNTDAMETLRSGERLLYLHIPWILRFFYIFIFSNWWTLIPLMKVSSGGLHPENLPLVYACGMLTIIIINIVLQINHFRLHGVPWGRRRRAEKIQDEKDIEQAVKKLDPLKDKYAGNNGTSPSPGIDLESNRNESRATLKKDKNRRKWRMRTGMESYVFAVDMILLMLTLAVLAASIVFVRHGSAMHELQMAEAATKGTPNGEDGGFQTSVVQLYGDDIAYKLH</sequence>
<proteinExistence type="predicted"/>
<dbReference type="AlphaFoldDB" id="A0AAN8MM54"/>
<protein>
    <submittedName>
        <fullName evidence="3">Uncharacterized protein</fullName>
    </submittedName>
</protein>
<name>A0AAN8MM54_9PEZI</name>
<reference evidence="3 4" key="1">
    <citation type="submission" date="2019-10" db="EMBL/GenBank/DDBJ databases">
        <authorList>
            <person name="Palmer J.M."/>
        </authorList>
    </citation>
    <scope>NUCLEOTIDE SEQUENCE [LARGE SCALE GENOMIC DNA]</scope>
    <source>
        <strain evidence="3 4">TWF718</strain>
    </source>
</reference>
<feature type="compositionally biased region" description="Basic and acidic residues" evidence="1">
    <location>
        <begin position="356"/>
        <end position="368"/>
    </location>
</feature>
<feature type="transmembrane region" description="Helical" evidence="2">
    <location>
        <begin position="383"/>
        <end position="407"/>
    </location>
</feature>
<dbReference type="Proteomes" id="UP001313282">
    <property type="component" value="Unassembled WGS sequence"/>
</dbReference>
<evidence type="ECO:0000256" key="1">
    <source>
        <dbReference type="SAM" id="MobiDB-lite"/>
    </source>
</evidence>
<evidence type="ECO:0000313" key="3">
    <source>
        <dbReference type="EMBL" id="KAK6331673.1"/>
    </source>
</evidence>
<accession>A0AAN8MM54</accession>
<feature type="transmembrane region" description="Helical" evidence="2">
    <location>
        <begin position="284"/>
        <end position="307"/>
    </location>
</feature>
<keyword evidence="2" id="KW-0472">Membrane</keyword>
<organism evidence="3 4">
    <name type="scientific">Orbilia javanica</name>
    <dbReference type="NCBI Taxonomy" id="47235"/>
    <lineage>
        <taxon>Eukaryota</taxon>
        <taxon>Fungi</taxon>
        <taxon>Dikarya</taxon>
        <taxon>Ascomycota</taxon>
        <taxon>Pezizomycotina</taxon>
        <taxon>Orbiliomycetes</taxon>
        <taxon>Orbiliales</taxon>
        <taxon>Orbiliaceae</taxon>
        <taxon>Orbilia</taxon>
    </lineage>
</organism>
<gene>
    <name evidence="3" type="ORF">TWF718_002219</name>
</gene>
<keyword evidence="2" id="KW-0812">Transmembrane</keyword>
<dbReference type="EMBL" id="JAVHNR010000010">
    <property type="protein sequence ID" value="KAK6331673.1"/>
    <property type="molecule type" value="Genomic_DNA"/>
</dbReference>
<evidence type="ECO:0000313" key="4">
    <source>
        <dbReference type="Proteomes" id="UP001313282"/>
    </source>
</evidence>
<feature type="region of interest" description="Disordered" evidence="1">
    <location>
        <begin position="338"/>
        <end position="371"/>
    </location>
</feature>
<comment type="caution">
    <text evidence="3">The sequence shown here is derived from an EMBL/GenBank/DDBJ whole genome shotgun (WGS) entry which is preliminary data.</text>
</comment>
<feature type="transmembrane region" description="Helical" evidence="2">
    <location>
        <begin position="243"/>
        <end position="264"/>
    </location>
</feature>